<dbReference type="AlphaFoldDB" id="A0A9P0CQ50"/>
<dbReference type="Gene3D" id="3.90.1200.10">
    <property type="match status" value="1"/>
</dbReference>
<gene>
    <name evidence="2" type="ORF">PSYICH_LOCUS7083</name>
</gene>
<evidence type="ECO:0000313" key="3">
    <source>
        <dbReference type="Proteomes" id="UP001153636"/>
    </source>
</evidence>
<dbReference type="InterPro" id="IPR004119">
    <property type="entry name" value="EcKL"/>
</dbReference>
<dbReference type="OrthoDB" id="190089at2759"/>
<dbReference type="PANTHER" id="PTHR11012:SF30">
    <property type="entry name" value="PROTEIN KINASE-LIKE DOMAIN-CONTAINING"/>
    <property type="match status" value="1"/>
</dbReference>
<keyword evidence="3" id="KW-1185">Reference proteome</keyword>
<dbReference type="Proteomes" id="UP001153636">
    <property type="component" value="Chromosome 2"/>
</dbReference>
<sequence length="414" mass="48868">MFVGTSYMMVYKFEQDLVNLVENVVNDKLENCAVIVHDGNKKGEGFLSDISFISLNDKISGEFFHLVIKKVQFGEKDSTKELMSTSFLNEIHYYREIFPILQTFQKTFSGVKIFDNFPKLLATCSDKGNEKIILQNLKYKNYEVPQKSAPFEIKTFEKIFKLYADFHALSFAFKHHNYEKFFELTEPLHHSNLLFSKNFLGGYIKSFFRKVTRFFENQDEEIVGKLQKYFDQSVHIYENCMIYEGSKSVILHGDCWSNNLMFKYNSAREIEDIKLIDFQLGYTGSLVLDISYAFYAGAGKESLDNLEYLLKIYHNQLSRTLKLYGCDAEKIYPHETFKQEWKKYCVYGFILGVIVWPTKFATDFSNMLGFKDVMDREQYDEHDEIDDYGLKYDQDKYKETILNLIKHMYENDFL</sequence>
<dbReference type="EMBL" id="OV651814">
    <property type="protein sequence ID" value="CAH1106244.1"/>
    <property type="molecule type" value="Genomic_DNA"/>
</dbReference>
<dbReference type="PANTHER" id="PTHR11012">
    <property type="entry name" value="PROTEIN KINASE-LIKE DOMAIN-CONTAINING"/>
    <property type="match status" value="1"/>
</dbReference>
<dbReference type="InterPro" id="IPR011009">
    <property type="entry name" value="Kinase-like_dom_sf"/>
</dbReference>
<accession>A0A9P0CQ50</accession>
<evidence type="ECO:0000313" key="2">
    <source>
        <dbReference type="EMBL" id="CAH1106244.1"/>
    </source>
</evidence>
<protein>
    <recommendedName>
        <fullName evidence="1">CHK kinase-like domain-containing protein</fullName>
    </recommendedName>
</protein>
<name>A0A9P0CQ50_9CUCU</name>
<evidence type="ECO:0000259" key="1">
    <source>
        <dbReference type="SMART" id="SM00587"/>
    </source>
</evidence>
<reference evidence="2" key="1">
    <citation type="submission" date="2022-01" db="EMBL/GenBank/DDBJ databases">
        <authorList>
            <person name="King R."/>
        </authorList>
    </citation>
    <scope>NUCLEOTIDE SEQUENCE</scope>
</reference>
<dbReference type="Pfam" id="PF02958">
    <property type="entry name" value="EcKL"/>
    <property type="match status" value="1"/>
</dbReference>
<dbReference type="SUPFAM" id="SSF56112">
    <property type="entry name" value="Protein kinase-like (PK-like)"/>
    <property type="match status" value="1"/>
</dbReference>
<dbReference type="InterPro" id="IPR015897">
    <property type="entry name" value="CHK_kinase-like"/>
</dbReference>
<proteinExistence type="predicted"/>
<dbReference type="SMART" id="SM00587">
    <property type="entry name" value="CHK"/>
    <property type="match status" value="1"/>
</dbReference>
<feature type="domain" description="CHK kinase-like" evidence="1">
    <location>
        <begin position="132"/>
        <end position="323"/>
    </location>
</feature>
<organism evidence="2 3">
    <name type="scientific">Psylliodes chrysocephalus</name>
    <dbReference type="NCBI Taxonomy" id="3402493"/>
    <lineage>
        <taxon>Eukaryota</taxon>
        <taxon>Metazoa</taxon>
        <taxon>Ecdysozoa</taxon>
        <taxon>Arthropoda</taxon>
        <taxon>Hexapoda</taxon>
        <taxon>Insecta</taxon>
        <taxon>Pterygota</taxon>
        <taxon>Neoptera</taxon>
        <taxon>Endopterygota</taxon>
        <taxon>Coleoptera</taxon>
        <taxon>Polyphaga</taxon>
        <taxon>Cucujiformia</taxon>
        <taxon>Chrysomeloidea</taxon>
        <taxon>Chrysomelidae</taxon>
        <taxon>Galerucinae</taxon>
        <taxon>Alticini</taxon>
        <taxon>Psylliodes</taxon>
    </lineage>
</organism>